<dbReference type="InterPro" id="IPR056884">
    <property type="entry name" value="NPHP3-like_N"/>
</dbReference>
<dbReference type="PANTHER" id="PTHR10039">
    <property type="entry name" value="AMELOGENIN"/>
    <property type="match status" value="1"/>
</dbReference>
<keyword evidence="2" id="KW-0040">ANK repeat</keyword>
<evidence type="ECO:0000313" key="6">
    <source>
        <dbReference type="EMBL" id="TFK18242.1"/>
    </source>
</evidence>
<dbReference type="AlphaFoldDB" id="A0A5C3KEB1"/>
<reference evidence="6 7" key="1">
    <citation type="journal article" date="2019" name="Nat. Ecol. Evol.">
        <title>Megaphylogeny resolves global patterns of mushroom evolution.</title>
        <authorList>
            <person name="Varga T."/>
            <person name="Krizsan K."/>
            <person name="Foldi C."/>
            <person name="Dima B."/>
            <person name="Sanchez-Garcia M."/>
            <person name="Sanchez-Ramirez S."/>
            <person name="Szollosi G.J."/>
            <person name="Szarkandi J.G."/>
            <person name="Papp V."/>
            <person name="Albert L."/>
            <person name="Andreopoulos W."/>
            <person name="Angelini C."/>
            <person name="Antonin V."/>
            <person name="Barry K.W."/>
            <person name="Bougher N.L."/>
            <person name="Buchanan P."/>
            <person name="Buyck B."/>
            <person name="Bense V."/>
            <person name="Catcheside P."/>
            <person name="Chovatia M."/>
            <person name="Cooper J."/>
            <person name="Damon W."/>
            <person name="Desjardin D."/>
            <person name="Finy P."/>
            <person name="Geml J."/>
            <person name="Haridas S."/>
            <person name="Hughes K."/>
            <person name="Justo A."/>
            <person name="Karasinski D."/>
            <person name="Kautmanova I."/>
            <person name="Kiss B."/>
            <person name="Kocsube S."/>
            <person name="Kotiranta H."/>
            <person name="LaButti K.M."/>
            <person name="Lechner B.E."/>
            <person name="Liimatainen K."/>
            <person name="Lipzen A."/>
            <person name="Lukacs Z."/>
            <person name="Mihaltcheva S."/>
            <person name="Morgado L.N."/>
            <person name="Niskanen T."/>
            <person name="Noordeloos M.E."/>
            <person name="Ohm R.A."/>
            <person name="Ortiz-Santana B."/>
            <person name="Ovrebo C."/>
            <person name="Racz N."/>
            <person name="Riley R."/>
            <person name="Savchenko A."/>
            <person name="Shiryaev A."/>
            <person name="Soop K."/>
            <person name="Spirin V."/>
            <person name="Szebenyi C."/>
            <person name="Tomsovsky M."/>
            <person name="Tulloss R.E."/>
            <person name="Uehling J."/>
            <person name="Grigoriev I.V."/>
            <person name="Vagvolgyi C."/>
            <person name="Papp T."/>
            <person name="Martin F.M."/>
            <person name="Miettinen O."/>
            <person name="Hibbett D.S."/>
            <person name="Nagy L.G."/>
        </authorList>
    </citation>
    <scope>NUCLEOTIDE SEQUENCE [LARGE SCALE GENOMIC DNA]</scope>
    <source>
        <strain evidence="6 7">CBS 121175</strain>
    </source>
</reference>
<gene>
    <name evidence="6" type="ORF">FA15DRAFT_268049</name>
</gene>
<organism evidence="6 7">
    <name type="scientific">Coprinopsis marcescibilis</name>
    <name type="common">Agaric fungus</name>
    <name type="synonym">Psathyrella marcescibilis</name>
    <dbReference type="NCBI Taxonomy" id="230819"/>
    <lineage>
        <taxon>Eukaryota</taxon>
        <taxon>Fungi</taxon>
        <taxon>Dikarya</taxon>
        <taxon>Basidiomycota</taxon>
        <taxon>Agaricomycotina</taxon>
        <taxon>Agaricomycetes</taxon>
        <taxon>Agaricomycetidae</taxon>
        <taxon>Agaricales</taxon>
        <taxon>Agaricineae</taxon>
        <taxon>Psathyrellaceae</taxon>
        <taxon>Coprinopsis</taxon>
    </lineage>
</organism>
<keyword evidence="7" id="KW-1185">Reference proteome</keyword>
<protein>
    <submittedName>
        <fullName evidence="6">Uncharacterized protein</fullName>
    </submittedName>
</protein>
<evidence type="ECO:0000256" key="3">
    <source>
        <dbReference type="SAM" id="MobiDB-lite"/>
    </source>
</evidence>
<dbReference type="STRING" id="230819.A0A5C3KEB1"/>
<dbReference type="SMART" id="SM00248">
    <property type="entry name" value="ANK"/>
    <property type="match status" value="4"/>
</dbReference>
<evidence type="ECO:0000313" key="7">
    <source>
        <dbReference type="Proteomes" id="UP000307440"/>
    </source>
</evidence>
<dbReference type="InterPro" id="IPR027417">
    <property type="entry name" value="P-loop_NTPase"/>
</dbReference>
<dbReference type="InterPro" id="IPR002110">
    <property type="entry name" value="Ankyrin_rpt"/>
</dbReference>
<dbReference type="Gene3D" id="3.40.50.300">
    <property type="entry name" value="P-loop containing nucleotide triphosphate hydrolases"/>
    <property type="match status" value="1"/>
</dbReference>
<feature type="repeat" description="ANK" evidence="2">
    <location>
        <begin position="588"/>
        <end position="612"/>
    </location>
</feature>
<evidence type="ECO:0000259" key="5">
    <source>
        <dbReference type="Pfam" id="PF24883"/>
    </source>
</evidence>
<dbReference type="PANTHER" id="PTHR10039:SF15">
    <property type="entry name" value="NACHT DOMAIN-CONTAINING PROTEIN"/>
    <property type="match status" value="1"/>
</dbReference>
<dbReference type="InterPro" id="IPR036770">
    <property type="entry name" value="Ankyrin_rpt-contain_sf"/>
</dbReference>
<dbReference type="PROSITE" id="PS50297">
    <property type="entry name" value="ANK_REP_REGION"/>
    <property type="match status" value="1"/>
</dbReference>
<feature type="domain" description="GPI inositol-deacylase winged helix" evidence="4">
    <location>
        <begin position="362"/>
        <end position="436"/>
    </location>
</feature>
<dbReference type="Gene3D" id="1.25.40.20">
    <property type="entry name" value="Ankyrin repeat-containing domain"/>
    <property type="match status" value="1"/>
</dbReference>
<evidence type="ECO:0000256" key="1">
    <source>
        <dbReference type="ARBA" id="ARBA00022737"/>
    </source>
</evidence>
<dbReference type="EMBL" id="ML210418">
    <property type="protein sequence ID" value="TFK18242.1"/>
    <property type="molecule type" value="Genomic_DNA"/>
</dbReference>
<feature type="region of interest" description="Disordered" evidence="3">
    <location>
        <begin position="1"/>
        <end position="20"/>
    </location>
</feature>
<keyword evidence="1" id="KW-0677">Repeat</keyword>
<dbReference type="Proteomes" id="UP000307440">
    <property type="component" value="Unassembled WGS sequence"/>
</dbReference>
<dbReference type="InterPro" id="IPR054471">
    <property type="entry name" value="GPIID_WHD"/>
</dbReference>
<dbReference type="SUPFAM" id="SSF52540">
    <property type="entry name" value="P-loop containing nucleoside triphosphate hydrolases"/>
    <property type="match status" value="1"/>
</dbReference>
<accession>A0A5C3KEB1</accession>
<dbReference type="OrthoDB" id="448455at2759"/>
<feature type="domain" description="Nephrocystin 3-like N-terminal" evidence="5">
    <location>
        <begin position="93"/>
        <end position="249"/>
    </location>
</feature>
<name>A0A5C3KEB1_COPMA</name>
<dbReference type="SUPFAM" id="SSF48403">
    <property type="entry name" value="Ankyrin repeat"/>
    <property type="match status" value="1"/>
</dbReference>
<evidence type="ECO:0000256" key="2">
    <source>
        <dbReference type="PROSITE-ProRule" id="PRU00023"/>
    </source>
</evidence>
<evidence type="ECO:0000259" key="4">
    <source>
        <dbReference type="Pfam" id="PF22939"/>
    </source>
</evidence>
<dbReference type="Pfam" id="PF22939">
    <property type="entry name" value="WHD_GPIID"/>
    <property type="match status" value="1"/>
</dbReference>
<dbReference type="Pfam" id="PF12796">
    <property type="entry name" value="Ank_2"/>
    <property type="match status" value="2"/>
</dbReference>
<dbReference type="Pfam" id="PF24883">
    <property type="entry name" value="NPHP3_N"/>
    <property type="match status" value="1"/>
</dbReference>
<dbReference type="PROSITE" id="PS50088">
    <property type="entry name" value="ANK_REPEAT"/>
    <property type="match status" value="1"/>
</dbReference>
<sequence>MENETEEDRGTRGDSGRNIQAGSFQNASNLMISGGTFNTVSGGMIATTTNIGTQFVNTFAIGDRDVVPKISGWLTLLNFRTHLSDAHSRSTPGTGAWFIRHLTFEGWVNEECGTLWGRGIPGAGKSTLSAIVIKHLQKRFPDTPILFIFCQIAKQWTVEDLLAALLRQVLERHHERVLPLIKERWENHRMEDTKPSEHELLEWLSESLSQFPKAFISLDALDELLSDRTKSRLLHALVSFRKNLLITSRTLDLLEQCVPDARFVDIRAHREDIQIFFEDRVKHTPVLTRLLAGKESIQNELLSKLDHSSDGMFLRAYLQVEVLTNSTSIANLRKTLDLLPAGVDEMYSNTWKRILGQGEEKALLAKRMVVWLMHGHQSLTIPMLQQALAVDPETGLFDVDNLVDQKLLSSICCGLTSVDEETQVIQLIHNTAYDFFKKVLPEITDTPHSTIAVACVSYLSNCGFEQLRFGDFHDTTSPHSAWYLNKTTPIQCWEQFEEYLAQPDYPLLKYAYNNWGHHAMNCEGPLPPIIATFALDANQYPLKVRTDLHTKSGCHACDIGKPLHVVAKYGLHQLLPKMVITQDATAPRGNTALHLAAMEGYEELVQALLDSGEVDVNSRNRTMQTPLIKAATLGHPAVVQLLLATPDIEIDARQFGGATAFIKAATWGHNSCIALLLPHVHDPNDQDDMGRTVVMKSAYWGHDDMMELLLRDEKVDPNIRDKFG</sequence>
<proteinExistence type="predicted"/>